<evidence type="ECO:0000313" key="1">
    <source>
        <dbReference type="EMBL" id="KAI8017314.1"/>
    </source>
</evidence>
<comment type="caution">
    <text evidence="1">The sequence shown here is derived from an EMBL/GenBank/DDBJ whole genome shotgun (WGS) entry which is preliminary data.</text>
</comment>
<evidence type="ECO:0000313" key="2">
    <source>
        <dbReference type="Proteomes" id="UP001060215"/>
    </source>
</evidence>
<organism evidence="1 2">
    <name type="scientific">Camellia lanceoleosa</name>
    <dbReference type="NCBI Taxonomy" id="1840588"/>
    <lineage>
        <taxon>Eukaryota</taxon>
        <taxon>Viridiplantae</taxon>
        <taxon>Streptophyta</taxon>
        <taxon>Embryophyta</taxon>
        <taxon>Tracheophyta</taxon>
        <taxon>Spermatophyta</taxon>
        <taxon>Magnoliopsida</taxon>
        <taxon>eudicotyledons</taxon>
        <taxon>Gunneridae</taxon>
        <taxon>Pentapetalae</taxon>
        <taxon>asterids</taxon>
        <taxon>Ericales</taxon>
        <taxon>Theaceae</taxon>
        <taxon>Camellia</taxon>
    </lineage>
</organism>
<name>A0ACC0HW79_9ERIC</name>
<protein>
    <submittedName>
        <fullName evidence="1">Beta-galactosidase 7</fullName>
    </submittedName>
</protein>
<proteinExistence type="predicted"/>
<gene>
    <name evidence="1" type="ORF">LOK49_LG04G00065</name>
</gene>
<dbReference type="EMBL" id="CM045759">
    <property type="protein sequence ID" value="KAI8017314.1"/>
    <property type="molecule type" value="Genomic_DNA"/>
</dbReference>
<keyword evidence="2" id="KW-1185">Reference proteome</keyword>
<reference evidence="1 2" key="1">
    <citation type="journal article" date="2022" name="Plant J.">
        <title>Chromosome-level genome of Camellia lanceoleosa provides a valuable resource for understanding genome evolution and self-incompatibility.</title>
        <authorList>
            <person name="Gong W."/>
            <person name="Xiao S."/>
            <person name="Wang L."/>
            <person name="Liao Z."/>
            <person name="Chang Y."/>
            <person name="Mo W."/>
            <person name="Hu G."/>
            <person name="Li W."/>
            <person name="Zhao G."/>
            <person name="Zhu H."/>
            <person name="Hu X."/>
            <person name="Ji K."/>
            <person name="Xiang X."/>
            <person name="Song Q."/>
            <person name="Yuan D."/>
            <person name="Jin S."/>
            <person name="Zhang L."/>
        </authorList>
    </citation>
    <scope>NUCLEOTIDE SEQUENCE [LARGE SCALE GENOMIC DNA]</scope>
    <source>
        <strain evidence="1">SQ_2022a</strain>
    </source>
</reference>
<accession>A0ACC0HW79</accession>
<sequence>MKHQVASLAMQMTPVMPLSPSKEMTIMSLHGLVHIKKDDPIHSHNISIRVNGTGQNYGPQFDKINTGIPGPVQLIGRNGDETIIKDLSLHKWNYRTTFQAPLGTNPVVVDMQGMGKGMAWVNGQSIGRYWPSYLAKEDGCSLEACDYRGTYDNNKCVTNCGQPTQRWYHLPRSFIPNDVNTLVLFEEFGGNPAQVNFQTVAPGTVCGNAYEKNNMELSCEGRPISDIRFASFVDVKGTCGSFKKGSCEGGNNPIDILKTACLGKVSCSIQASDDVFGKSNCTSGTTKRLVVEAVC</sequence>
<dbReference type="Proteomes" id="UP001060215">
    <property type="component" value="Chromosome 2"/>
</dbReference>